<gene>
    <name evidence="2" type="ORF">TTAC_LOCUS6732</name>
</gene>
<evidence type="ECO:0000313" key="4">
    <source>
        <dbReference type="WBParaSite" id="TTAC_0000674701-mRNA-1"/>
    </source>
</evidence>
<proteinExistence type="predicted"/>
<feature type="region of interest" description="Disordered" evidence="1">
    <location>
        <begin position="412"/>
        <end position="432"/>
    </location>
</feature>
<dbReference type="EMBL" id="UYWX01020319">
    <property type="protein sequence ID" value="VDM30986.1"/>
    <property type="molecule type" value="Genomic_DNA"/>
</dbReference>
<evidence type="ECO:0000313" key="3">
    <source>
        <dbReference type="Proteomes" id="UP000274429"/>
    </source>
</evidence>
<feature type="compositionally biased region" description="Low complexity" evidence="1">
    <location>
        <begin position="414"/>
        <end position="431"/>
    </location>
</feature>
<dbReference type="AlphaFoldDB" id="A0A0R3X0R5"/>
<keyword evidence="3" id="KW-1185">Reference proteome</keyword>
<evidence type="ECO:0000256" key="1">
    <source>
        <dbReference type="SAM" id="MobiDB-lite"/>
    </source>
</evidence>
<sequence>MMDPSGCLVPHSDGDRIIQSTPPAGVWCTGVLEEEQGATTAPTTFHTWLSVLRYAFVPRGQRVFCTSPVLAVHSAFSNTISFYSICYDNNAISRSPCLEFTPPTSVSTNYVYVNRLNFHMFTASEDVKSRSSRVPSQRIVVHLTSLSPVDLPNEMALADYNKMLEAVVRLSTNLDCLVIRGPSPALRITSSSRKSSFTQSKQNGRKRSVKFHLPKPNDIASPPFSYPSAVTGFEVPEASMLLEEGVVTATAPAYSPYRYFPSPSPPLPPLAPPPLPQCCHSQVSPACCHLWSNSNINAPPAAHEEISRLEALVERLLAAQQPLQKQTTANIEQVTVGTNTPTQREVCNVAVNTSEVWPSAADNGHEPLALPSLQTPQQTVESVGVQSEPLQNCLSQPQGVCPYVNHFHESPEFLPSSQSPIPQPPILQQSPESVLSLDTSLTNKRLSPSDVPPLQAGIQQVLRSAPHMRKTFSVPNELSLVAVASPPRLSSTSAAPDTEWPSQTDADAEADVARHQRRCEEEVAAKLNFSHSLLPLETNMASRGGPEKSTPQPGQSEASFPISCNSFTFTSDLPPHSPPPPPRRYGRRIPKSTDESAILMGLARKYLPPSLIAQLAPSTASTAVISPEVSYNGPDLSLSTQRYSKERKLLTGEEREGVRLPDGGCDWRKRIYPTEVSDVPRFTVMEGSEVGGTRESYLPCSRVFSTGLDDKQVVGEAEENINFDAPVLDLEHLRALPKLL</sequence>
<organism evidence="4">
    <name type="scientific">Hydatigena taeniaeformis</name>
    <name type="common">Feline tapeworm</name>
    <name type="synonym">Taenia taeniaeformis</name>
    <dbReference type="NCBI Taxonomy" id="6205"/>
    <lineage>
        <taxon>Eukaryota</taxon>
        <taxon>Metazoa</taxon>
        <taxon>Spiralia</taxon>
        <taxon>Lophotrochozoa</taxon>
        <taxon>Platyhelminthes</taxon>
        <taxon>Cestoda</taxon>
        <taxon>Eucestoda</taxon>
        <taxon>Cyclophyllidea</taxon>
        <taxon>Taeniidae</taxon>
        <taxon>Hydatigera</taxon>
    </lineage>
</organism>
<feature type="compositionally biased region" description="Polar residues" evidence="1">
    <location>
        <begin position="549"/>
        <end position="571"/>
    </location>
</feature>
<protein>
    <submittedName>
        <fullName evidence="2 4">Uncharacterized protein</fullName>
    </submittedName>
</protein>
<dbReference type="Proteomes" id="UP000274429">
    <property type="component" value="Unassembled WGS sequence"/>
</dbReference>
<accession>A0A0R3X0R5</accession>
<dbReference type="OrthoDB" id="6250032at2759"/>
<evidence type="ECO:0000313" key="2">
    <source>
        <dbReference type="EMBL" id="VDM30986.1"/>
    </source>
</evidence>
<dbReference type="WBParaSite" id="TTAC_0000674701-mRNA-1">
    <property type="protein sequence ID" value="TTAC_0000674701-mRNA-1"/>
    <property type="gene ID" value="TTAC_0000674701"/>
</dbReference>
<feature type="region of interest" description="Disordered" evidence="1">
    <location>
        <begin position="538"/>
        <end position="589"/>
    </location>
</feature>
<reference evidence="2 3" key="2">
    <citation type="submission" date="2018-11" db="EMBL/GenBank/DDBJ databases">
        <authorList>
            <consortium name="Pathogen Informatics"/>
        </authorList>
    </citation>
    <scope>NUCLEOTIDE SEQUENCE [LARGE SCALE GENOMIC DNA]</scope>
</reference>
<name>A0A0R3X0R5_HYDTA</name>
<reference evidence="4" key="1">
    <citation type="submission" date="2017-02" db="UniProtKB">
        <authorList>
            <consortium name="WormBaseParasite"/>
        </authorList>
    </citation>
    <scope>IDENTIFICATION</scope>
</reference>